<evidence type="ECO:0000256" key="6">
    <source>
        <dbReference type="ARBA" id="ARBA00023157"/>
    </source>
</evidence>
<keyword evidence="11" id="KW-1185">Reference proteome</keyword>
<dbReference type="PANTHER" id="PTHR11905:SF249">
    <property type="entry name" value="SOL NARAE, ISOFORM C"/>
    <property type="match status" value="1"/>
</dbReference>
<dbReference type="Proteomes" id="UP001186944">
    <property type="component" value="Unassembled WGS sequence"/>
</dbReference>
<dbReference type="SUPFAM" id="SSF55486">
    <property type="entry name" value="Metalloproteases ('zincins'), catalytic domain"/>
    <property type="match status" value="1"/>
</dbReference>
<dbReference type="GO" id="GO:0046872">
    <property type="term" value="F:metal ion binding"/>
    <property type="evidence" value="ECO:0007669"/>
    <property type="project" value="UniProtKB-KW"/>
</dbReference>
<evidence type="ECO:0000256" key="3">
    <source>
        <dbReference type="ARBA" id="ARBA00022801"/>
    </source>
</evidence>
<keyword evidence="7" id="KW-0325">Glycoprotein</keyword>
<feature type="domain" description="Peptidase M12B" evidence="9">
    <location>
        <begin position="136"/>
        <end position="362"/>
    </location>
</feature>
<dbReference type="Pfam" id="PF13688">
    <property type="entry name" value="Reprolysin_5"/>
    <property type="match status" value="1"/>
</dbReference>
<dbReference type="PANTHER" id="PTHR11905">
    <property type="entry name" value="ADAM A DISINTEGRIN AND METALLOPROTEASE DOMAIN"/>
    <property type="match status" value="1"/>
</dbReference>
<protein>
    <recommendedName>
        <fullName evidence="9">Peptidase M12B domain-containing protein</fullName>
    </recommendedName>
</protein>
<dbReference type="InterPro" id="IPR041645">
    <property type="entry name" value="ADAMTS_CR_2"/>
</dbReference>
<accession>A0AA88YE38</accession>
<comment type="caution">
    <text evidence="10">The sequence shown here is derived from an EMBL/GenBank/DDBJ whole genome shotgun (WGS) entry which is preliminary data.</text>
</comment>
<dbReference type="AlphaFoldDB" id="A0AA88YE38"/>
<dbReference type="Gene3D" id="3.40.1620.60">
    <property type="match status" value="1"/>
</dbReference>
<evidence type="ECO:0000256" key="7">
    <source>
        <dbReference type="ARBA" id="ARBA00023180"/>
    </source>
</evidence>
<evidence type="ECO:0000256" key="8">
    <source>
        <dbReference type="PROSITE-ProRule" id="PRU00276"/>
    </source>
</evidence>
<evidence type="ECO:0000256" key="1">
    <source>
        <dbReference type="ARBA" id="ARBA00022670"/>
    </source>
</evidence>
<feature type="binding site" evidence="8">
    <location>
        <position position="302"/>
    </location>
    <ligand>
        <name>Zn(2+)</name>
        <dbReference type="ChEBI" id="CHEBI:29105"/>
        <note>catalytic</note>
    </ligand>
</feature>
<dbReference type="Gene3D" id="3.40.390.10">
    <property type="entry name" value="Collagenase (Catalytic Domain)"/>
    <property type="match status" value="1"/>
</dbReference>
<name>A0AA88YE38_PINIB</name>
<dbReference type="InterPro" id="IPR001590">
    <property type="entry name" value="Peptidase_M12B"/>
</dbReference>
<keyword evidence="4 8" id="KW-0862">Zinc</keyword>
<gene>
    <name evidence="10" type="ORF">FSP39_006873</name>
</gene>
<organism evidence="10 11">
    <name type="scientific">Pinctada imbricata</name>
    <name type="common">Atlantic pearl-oyster</name>
    <name type="synonym">Pinctada martensii</name>
    <dbReference type="NCBI Taxonomy" id="66713"/>
    <lineage>
        <taxon>Eukaryota</taxon>
        <taxon>Metazoa</taxon>
        <taxon>Spiralia</taxon>
        <taxon>Lophotrochozoa</taxon>
        <taxon>Mollusca</taxon>
        <taxon>Bivalvia</taxon>
        <taxon>Autobranchia</taxon>
        <taxon>Pteriomorphia</taxon>
        <taxon>Pterioida</taxon>
        <taxon>Pterioidea</taxon>
        <taxon>Pteriidae</taxon>
        <taxon>Pinctada</taxon>
    </lineage>
</organism>
<dbReference type="Pfam" id="PF17771">
    <property type="entry name" value="ADAMTS_CR_2"/>
    <property type="match status" value="1"/>
</dbReference>
<evidence type="ECO:0000256" key="4">
    <source>
        <dbReference type="ARBA" id="ARBA00022833"/>
    </source>
</evidence>
<evidence type="ECO:0000256" key="5">
    <source>
        <dbReference type="ARBA" id="ARBA00023049"/>
    </source>
</evidence>
<feature type="binding site" evidence="8">
    <location>
        <position position="308"/>
    </location>
    <ligand>
        <name>Zn(2+)</name>
        <dbReference type="ChEBI" id="CHEBI:29105"/>
        <note>catalytic</note>
    </ligand>
</feature>
<feature type="binding site" evidence="8">
    <location>
        <position position="298"/>
    </location>
    <ligand>
        <name>Zn(2+)</name>
        <dbReference type="ChEBI" id="CHEBI:29105"/>
        <note>catalytic</note>
    </ligand>
</feature>
<keyword evidence="6" id="KW-1015">Disulfide bond</keyword>
<keyword evidence="1" id="KW-0645">Protease</keyword>
<dbReference type="EMBL" id="VSWD01000008">
    <property type="protein sequence ID" value="KAK3094836.1"/>
    <property type="molecule type" value="Genomic_DNA"/>
</dbReference>
<feature type="active site" evidence="8">
    <location>
        <position position="299"/>
    </location>
</feature>
<evidence type="ECO:0000313" key="10">
    <source>
        <dbReference type="EMBL" id="KAK3094836.1"/>
    </source>
</evidence>
<reference evidence="10" key="1">
    <citation type="submission" date="2019-08" db="EMBL/GenBank/DDBJ databases">
        <title>The improved chromosome-level genome for the pearl oyster Pinctada fucata martensii using PacBio sequencing and Hi-C.</title>
        <authorList>
            <person name="Zheng Z."/>
        </authorList>
    </citation>
    <scope>NUCLEOTIDE SEQUENCE</scope>
    <source>
        <strain evidence="10">ZZ-2019</strain>
        <tissue evidence="10">Adductor muscle</tissue>
    </source>
</reference>
<dbReference type="InterPro" id="IPR024079">
    <property type="entry name" value="MetalloPept_cat_dom_sf"/>
</dbReference>
<keyword evidence="2 8" id="KW-0479">Metal-binding</keyword>
<keyword evidence="5" id="KW-0482">Metalloprotease</keyword>
<dbReference type="PROSITE" id="PS50215">
    <property type="entry name" value="ADAM_MEPRO"/>
    <property type="match status" value="1"/>
</dbReference>
<dbReference type="GO" id="GO:0006509">
    <property type="term" value="P:membrane protein ectodomain proteolysis"/>
    <property type="evidence" value="ECO:0007669"/>
    <property type="project" value="TreeGrafter"/>
</dbReference>
<dbReference type="GO" id="GO:0004222">
    <property type="term" value="F:metalloendopeptidase activity"/>
    <property type="evidence" value="ECO:0007669"/>
    <property type="project" value="InterPro"/>
</dbReference>
<proteinExistence type="predicted"/>
<keyword evidence="3" id="KW-0378">Hydrolase</keyword>
<evidence type="ECO:0000256" key="2">
    <source>
        <dbReference type="ARBA" id="ARBA00022723"/>
    </source>
</evidence>
<evidence type="ECO:0000259" key="9">
    <source>
        <dbReference type="PROSITE" id="PS50215"/>
    </source>
</evidence>
<comment type="caution">
    <text evidence="8">Lacks conserved residue(s) required for the propagation of feature annotation.</text>
</comment>
<sequence>MLAYSLTGFWRENGEKAPGAWAMTFCTTHGVVHQVAEDLVMEPVIVKGAHTTDHVIYKRPRVKGNLHGDTLAKRSGSGFRYNSFDPGSMTGGSSSQPGHNFGQFHPGSLDGTGRSNFFFLSDGGIKVVQTPSLVRAEVEVLVWTDLSFMSSFQKLLGNSNVELEILKYISVVVHSGNLLFQHGVSDSSLNISVTLSGVIICKTRNCSRFTYDHEINGGVDNHIALNHFAATLRESFRQNSLTFRYDYAVAFTRLDLTDPHGTPIGVSFTDEICSIQNGKSSSIVEDQGGFSCIGTFVHEMSHTLGCDHDGWFRSRQCSPNDGYIMSAVSPLTKNGFYFSRCSVDSIKQNLIKPNASCVKDNGHSNFLYQALGRSQLPGQIYNRTQQCHQIYGTNFCLSIGTRLEDICYKMYCWDPNLPNVCSTKSAAAPGTSCGSHKWCMNGECVYSSEAP</sequence>
<evidence type="ECO:0000313" key="11">
    <source>
        <dbReference type="Proteomes" id="UP001186944"/>
    </source>
</evidence>